<reference evidence="1 2" key="1">
    <citation type="journal article" date="2016" name="Mol. Biol. Evol.">
        <title>Comparative Genomics of Early-Diverging Mushroom-Forming Fungi Provides Insights into the Origins of Lignocellulose Decay Capabilities.</title>
        <authorList>
            <person name="Nagy L.G."/>
            <person name="Riley R."/>
            <person name="Tritt A."/>
            <person name="Adam C."/>
            <person name="Daum C."/>
            <person name="Floudas D."/>
            <person name="Sun H."/>
            <person name="Yadav J.S."/>
            <person name="Pangilinan J."/>
            <person name="Larsson K.H."/>
            <person name="Matsuura K."/>
            <person name="Barry K."/>
            <person name="Labutti K."/>
            <person name="Kuo R."/>
            <person name="Ohm R.A."/>
            <person name="Bhattacharya S.S."/>
            <person name="Shirouzu T."/>
            <person name="Yoshinaga Y."/>
            <person name="Martin F.M."/>
            <person name="Grigoriev I.V."/>
            <person name="Hibbett D.S."/>
        </authorList>
    </citation>
    <scope>NUCLEOTIDE SEQUENCE [LARGE SCALE GENOMIC DNA]</scope>
    <source>
        <strain evidence="1 2">HHB14362 ss-1</strain>
    </source>
</reference>
<evidence type="ECO:0000313" key="1">
    <source>
        <dbReference type="EMBL" id="KZT24187.1"/>
    </source>
</evidence>
<organism evidence="1 2">
    <name type="scientific">Neolentinus lepideus HHB14362 ss-1</name>
    <dbReference type="NCBI Taxonomy" id="1314782"/>
    <lineage>
        <taxon>Eukaryota</taxon>
        <taxon>Fungi</taxon>
        <taxon>Dikarya</taxon>
        <taxon>Basidiomycota</taxon>
        <taxon>Agaricomycotina</taxon>
        <taxon>Agaricomycetes</taxon>
        <taxon>Gloeophyllales</taxon>
        <taxon>Gloeophyllaceae</taxon>
        <taxon>Neolentinus</taxon>
    </lineage>
</organism>
<protein>
    <submittedName>
        <fullName evidence="1">Uncharacterized protein</fullName>
    </submittedName>
</protein>
<sequence>MMGATETALALCCRATIVGGTLTANIDALMKLNGDATPCIVLQGTKNSHCKSSWGLHHRTCDSMDLAGMENQSSLGRDTLPLFQLISGAEIASRR</sequence>
<keyword evidence="2" id="KW-1185">Reference proteome</keyword>
<evidence type="ECO:0000313" key="2">
    <source>
        <dbReference type="Proteomes" id="UP000076761"/>
    </source>
</evidence>
<dbReference type="InParanoid" id="A0A165RRX0"/>
<name>A0A165RRX0_9AGAM</name>
<gene>
    <name evidence="1" type="ORF">NEOLEDRAFT_1242664</name>
</gene>
<dbReference type="EMBL" id="KV425579">
    <property type="protein sequence ID" value="KZT24187.1"/>
    <property type="molecule type" value="Genomic_DNA"/>
</dbReference>
<dbReference type="AlphaFoldDB" id="A0A165RRX0"/>
<dbReference type="Proteomes" id="UP000076761">
    <property type="component" value="Unassembled WGS sequence"/>
</dbReference>
<accession>A0A165RRX0</accession>
<proteinExistence type="predicted"/>